<comment type="similarity">
    <text evidence="1">Belongs to the VapB family.</text>
</comment>
<dbReference type="AlphaFoldDB" id="A0A841R988"/>
<dbReference type="Pfam" id="PF04014">
    <property type="entry name" value="MazE_antitoxin"/>
    <property type="match status" value="1"/>
</dbReference>
<sequence length="76" mass="8931">MQVVKVFKSGNSQAVRIPKEYAIDDKEMFIHKVGNSIILTSKKDIWDSFRNSIDQFSDDLFEDGREEPEMQERESF</sequence>
<keyword evidence="4" id="KW-1185">Reference proteome</keyword>
<dbReference type="SUPFAM" id="SSF89447">
    <property type="entry name" value="AbrB/MazE/MraZ-like"/>
    <property type="match status" value="1"/>
</dbReference>
<protein>
    <submittedName>
        <fullName evidence="3">Antitoxin VapB</fullName>
    </submittedName>
</protein>
<name>A0A841R988_9SPIO</name>
<dbReference type="GO" id="GO:0003677">
    <property type="term" value="F:DNA binding"/>
    <property type="evidence" value="ECO:0007669"/>
    <property type="project" value="InterPro"/>
</dbReference>
<dbReference type="Proteomes" id="UP000587760">
    <property type="component" value="Unassembled WGS sequence"/>
</dbReference>
<accession>A0A841R988</accession>
<evidence type="ECO:0000313" key="4">
    <source>
        <dbReference type="Proteomes" id="UP000587760"/>
    </source>
</evidence>
<dbReference type="PANTHER" id="PTHR37550:SF3">
    <property type="entry name" value="ANTITOXIN VAPB1"/>
    <property type="match status" value="1"/>
</dbReference>
<dbReference type="Gene3D" id="2.10.260.10">
    <property type="match status" value="1"/>
</dbReference>
<proteinExistence type="inferred from homology"/>
<dbReference type="RefSeq" id="WP_184744313.1">
    <property type="nucleotide sequence ID" value="NZ_JACHGJ010000001.1"/>
</dbReference>
<dbReference type="InterPro" id="IPR007159">
    <property type="entry name" value="SpoVT-AbrB_dom"/>
</dbReference>
<gene>
    <name evidence="3" type="ORF">HNR50_000911</name>
</gene>
<organism evidence="3 4">
    <name type="scientific">Spirochaeta isovalerica</name>
    <dbReference type="NCBI Taxonomy" id="150"/>
    <lineage>
        <taxon>Bacteria</taxon>
        <taxon>Pseudomonadati</taxon>
        <taxon>Spirochaetota</taxon>
        <taxon>Spirochaetia</taxon>
        <taxon>Spirochaetales</taxon>
        <taxon>Spirochaetaceae</taxon>
        <taxon>Spirochaeta</taxon>
    </lineage>
</organism>
<dbReference type="InterPro" id="IPR037914">
    <property type="entry name" value="SpoVT-AbrB_sf"/>
</dbReference>
<dbReference type="NCBIfam" id="NF040493">
    <property type="entry name" value="TA_anti_VapB"/>
    <property type="match status" value="1"/>
</dbReference>
<dbReference type="EMBL" id="JACHGJ010000001">
    <property type="protein sequence ID" value="MBB6479278.1"/>
    <property type="molecule type" value="Genomic_DNA"/>
</dbReference>
<dbReference type="InterPro" id="IPR051734">
    <property type="entry name" value="VapB_TA_antitoxins"/>
</dbReference>
<dbReference type="PANTHER" id="PTHR37550">
    <property type="entry name" value="ANTITOXIN VAPB1"/>
    <property type="match status" value="1"/>
</dbReference>
<evidence type="ECO:0000256" key="1">
    <source>
        <dbReference type="ARBA" id="ARBA00007924"/>
    </source>
</evidence>
<comment type="caution">
    <text evidence="3">The sequence shown here is derived from an EMBL/GenBank/DDBJ whole genome shotgun (WGS) entry which is preliminary data.</text>
</comment>
<dbReference type="InterPro" id="IPR047976">
    <property type="entry name" value="Anti_VapB2-like"/>
</dbReference>
<reference evidence="3 4" key="1">
    <citation type="submission" date="2020-08" db="EMBL/GenBank/DDBJ databases">
        <title>Genomic Encyclopedia of Type Strains, Phase IV (KMG-IV): sequencing the most valuable type-strain genomes for metagenomic binning, comparative biology and taxonomic classification.</title>
        <authorList>
            <person name="Goeker M."/>
        </authorList>
    </citation>
    <scope>NUCLEOTIDE SEQUENCE [LARGE SCALE GENOMIC DNA]</scope>
    <source>
        <strain evidence="3 4">DSM 2461</strain>
    </source>
</reference>
<dbReference type="SMART" id="SM00966">
    <property type="entry name" value="SpoVT_AbrB"/>
    <property type="match status" value="1"/>
</dbReference>
<evidence type="ECO:0000259" key="2">
    <source>
        <dbReference type="SMART" id="SM00966"/>
    </source>
</evidence>
<feature type="domain" description="SpoVT-AbrB" evidence="2">
    <location>
        <begin position="7"/>
        <end position="47"/>
    </location>
</feature>
<evidence type="ECO:0000313" key="3">
    <source>
        <dbReference type="EMBL" id="MBB6479278.1"/>
    </source>
</evidence>